<evidence type="ECO:0000313" key="2">
    <source>
        <dbReference type="Proteomes" id="UP000298030"/>
    </source>
</evidence>
<gene>
    <name evidence="1" type="ORF">FA13DRAFT_1735327</name>
</gene>
<keyword evidence="2" id="KW-1185">Reference proteome</keyword>
<evidence type="ECO:0000313" key="1">
    <source>
        <dbReference type="EMBL" id="TEB28803.1"/>
    </source>
</evidence>
<sequence>MIQVEEDGRRLKPKGALRSNRLNTVDIEWPKPEGGDDDMLIGKNNDQKIVNIWWNSYASCT</sequence>
<accession>A0A4Y7T3Q0</accession>
<name>A0A4Y7T3Q0_COPMI</name>
<protein>
    <submittedName>
        <fullName evidence="1">Uncharacterized protein</fullName>
    </submittedName>
</protein>
<dbReference type="EMBL" id="QPFP01000030">
    <property type="protein sequence ID" value="TEB28803.1"/>
    <property type="molecule type" value="Genomic_DNA"/>
</dbReference>
<proteinExistence type="predicted"/>
<organism evidence="1 2">
    <name type="scientific">Coprinellus micaceus</name>
    <name type="common">Glistening ink-cap mushroom</name>
    <name type="synonym">Coprinus micaceus</name>
    <dbReference type="NCBI Taxonomy" id="71717"/>
    <lineage>
        <taxon>Eukaryota</taxon>
        <taxon>Fungi</taxon>
        <taxon>Dikarya</taxon>
        <taxon>Basidiomycota</taxon>
        <taxon>Agaricomycotina</taxon>
        <taxon>Agaricomycetes</taxon>
        <taxon>Agaricomycetidae</taxon>
        <taxon>Agaricales</taxon>
        <taxon>Agaricineae</taxon>
        <taxon>Psathyrellaceae</taxon>
        <taxon>Coprinellus</taxon>
    </lineage>
</organism>
<comment type="caution">
    <text evidence="1">The sequence shown here is derived from an EMBL/GenBank/DDBJ whole genome shotgun (WGS) entry which is preliminary data.</text>
</comment>
<dbReference type="AlphaFoldDB" id="A0A4Y7T3Q0"/>
<reference evidence="1 2" key="1">
    <citation type="journal article" date="2019" name="Nat. Ecol. Evol.">
        <title>Megaphylogeny resolves global patterns of mushroom evolution.</title>
        <authorList>
            <person name="Varga T."/>
            <person name="Krizsan K."/>
            <person name="Foldi C."/>
            <person name="Dima B."/>
            <person name="Sanchez-Garcia M."/>
            <person name="Sanchez-Ramirez S."/>
            <person name="Szollosi G.J."/>
            <person name="Szarkandi J.G."/>
            <person name="Papp V."/>
            <person name="Albert L."/>
            <person name="Andreopoulos W."/>
            <person name="Angelini C."/>
            <person name="Antonin V."/>
            <person name="Barry K.W."/>
            <person name="Bougher N.L."/>
            <person name="Buchanan P."/>
            <person name="Buyck B."/>
            <person name="Bense V."/>
            <person name="Catcheside P."/>
            <person name="Chovatia M."/>
            <person name="Cooper J."/>
            <person name="Damon W."/>
            <person name="Desjardin D."/>
            <person name="Finy P."/>
            <person name="Geml J."/>
            <person name="Haridas S."/>
            <person name="Hughes K."/>
            <person name="Justo A."/>
            <person name="Karasinski D."/>
            <person name="Kautmanova I."/>
            <person name="Kiss B."/>
            <person name="Kocsube S."/>
            <person name="Kotiranta H."/>
            <person name="LaButti K.M."/>
            <person name="Lechner B.E."/>
            <person name="Liimatainen K."/>
            <person name="Lipzen A."/>
            <person name="Lukacs Z."/>
            <person name="Mihaltcheva S."/>
            <person name="Morgado L.N."/>
            <person name="Niskanen T."/>
            <person name="Noordeloos M.E."/>
            <person name="Ohm R.A."/>
            <person name="Ortiz-Santana B."/>
            <person name="Ovrebo C."/>
            <person name="Racz N."/>
            <person name="Riley R."/>
            <person name="Savchenko A."/>
            <person name="Shiryaev A."/>
            <person name="Soop K."/>
            <person name="Spirin V."/>
            <person name="Szebenyi C."/>
            <person name="Tomsovsky M."/>
            <person name="Tulloss R.E."/>
            <person name="Uehling J."/>
            <person name="Grigoriev I.V."/>
            <person name="Vagvolgyi C."/>
            <person name="Papp T."/>
            <person name="Martin F.M."/>
            <person name="Miettinen O."/>
            <person name="Hibbett D.S."/>
            <person name="Nagy L.G."/>
        </authorList>
    </citation>
    <scope>NUCLEOTIDE SEQUENCE [LARGE SCALE GENOMIC DNA]</scope>
    <source>
        <strain evidence="1 2">FP101781</strain>
    </source>
</reference>
<dbReference type="Proteomes" id="UP000298030">
    <property type="component" value="Unassembled WGS sequence"/>
</dbReference>